<protein>
    <submittedName>
        <fullName evidence="3">Uncharacterized protein</fullName>
    </submittedName>
</protein>
<keyword evidence="2" id="KW-0732">Signal</keyword>
<gene>
    <name evidence="3" type="ORF">CLAFUR5_14344</name>
</gene>
<dbReference type="AlphaFoldDB" id="A0A9Q8PLU6"/>
<feature type="chain" id="PRO_5040442995" evidence="2">
    <location>
        <begin position="19"/>
        <end position="425"/>
    </location>
</feature>
<feature type="transmembrane region" description="Helical" evidence="1">
    <location>
        <begin position="362"/>
        <end position="382"/>
    </location>
</feature>
<evidence type="ECO:0000313" key="3">
    <source>
        <dbReference type="EMBL" id="UJO24843.1"/>
    </source>
</evidence>
<feature type="signal peptide" evidence="2">
    <location>
        <begin position="1"/>
        <end position="18"/>
    </location>
</feature>
<sequence>MELPLLLLSATAATLTNAYPRNVKIMSEGGAFRQANATEEAKVSAAMADQDKQLLEAHIPNISKNCIPSADGTFNKVLTPGCVEVIGFSLETATELDDAYREGDSAADSHTEAAETELLLMIEHVVEGAVDRRLNDRLNNLGTQLASEEGPHDLAALQEDVSRVQEMRIQRLNKDPSTEKASKHVLSDSICDKACRTQMDVAIAEAAVKIADALLEARFAVDDILNIVRNYNGLSDENRQKFDGIVPLIVQLALKVETMMGLASVNPGGDGVKEFDGMVAQMQTDLERAFDSGIWTAFEAPPLQQEQESEEEPKLMPIKTHELDPIHDEAVPVTEEVSPEEEEGENHSEAINKSLSPFHSTWAQVASVLGMLGLSLVVLLCVQRCNAQKRKQQYRALRTADSFELNESMSDGISETEELIAKVTE</sequence>
<dbReference type="RefSeq" id="XP_047769209.1">
    <property type="nucleotide sequence ID" value="XM_047913492.1"/>
</dbReference>
<dbReference type="GeneID" id="71994222"/>
<evidence type="ECO:0000256" key="1">
    <source>
        <dbReference type="SAM" id="Phobius"/>
    </source>
</evidence>
<name>A0A9Q8PLU6_PASFU</name>
<accession>A0A9Q8PLU6</accession>
<proteinExistence type="predicted"/>
<dbReference type="Proteomes" id="UP000756132">
    <property type="component" value="Chromosome 13"/>
</dbReference>
<keyword evidence="1" id="KW-1133">Transmembrane helix</keyword>
<evidence type="ECO:0000256" key="2">
    <source>
        <dbReference type="SAM" id="SignalP"/>
    </source>
</evidence>
<organism evidence="3 4">
    <name type="scientific">Passalora fulva</name>
    <name type="common">Tomato leaf mold</name>
    <name type="synonym">Cladosporium fulvum</name>
    <dbReference type="NCBI Taxonomy" id="5499"/>
    <lineage>
        <taxon>Eukaryota</taxon>
        <taxon>Fungi</taxon>
        <taxon>Dikarya</taxon>
        <taxon>Ascomycota</taxon>
        <taxon>Pezizomycotina</taxon>
        <taxon>Dothideomycetes</taxon>
        <taxon>Dothideomycetidae</taxon>
        <taxon>Mycosphaerellales</taxon>
        <taxon>Mycosphaerellaceae</taxon>
        <taxon>Fulvia</taxon>
    </lineage>
</organism>
<reference evidence="3" key="1">
    <citation type="submission" date="2021-12" db="EMBL/GenBank/DDBJ databases">
        <authorList>
            <person name="Zaccaron A."/>
            <person name="Stergiopoulos I."/>
        </authorList>
    </citation>
    <scope>NUCLEOTIDE SEQUENCE</scope>
    <source>
        <strain evidence="3">Race5_Kim</strain>
    </source>
</reference>
<dbReference type="EMBL" id="CP090175">
    <property type="protein sequence ID" value="UJO24843.1"/>
    <property type="molecule type" value="Genomic_DNA"/>
</dbReference>
<dbReference type="KEGG" id="ffu:CLAFUR5_14344"/>
<evidence type="ECO:0000313" key="4">
    <source>
        <dbReference type="Proteomes" id="UP000756132"/>
    </source>
</evidence>
<reference evidence="3" key="2">
    <citation type="journal article" date="2022" name="Microb. Genom.">
        <title>A chromosome-scale genome assembly of the tomato pathogen Cladosporium fulvum reveals a compartmentalized genome architecture and the presence of a dispensable chromosome.</title>
        <authorList>
            <person name="Zaccaron A.Z."/>
            <person name="Chen L.H."/>
            <person name="Samaras A."/>
            <person name="Stergiopoulos I."/>
        </authorList>
    </citation>
    <scope>NUCLEOTIDE SEQUENCE</scope>
    <source>
        <strain evidence="3">Race5_Kim</strain>
    </source>
</reference>
<keyword evidence="1" id="KW-0812">Transmembrane</keyword>
<keyword evidence="1" id="KW-0472">Membrane</keyword>
<keyword evidence="4" id="KW-1185">Reference proteome</keyword>